<dbReference type="GO" id="GO:0030170">
    <property type="term" value="F:pyridoxal phosphate binding"/>
    <property type="evidence" value="ECO:0007669"/>
    <property type="project" value="InterPro"/>
</dbReference>
<dbReference type="InterPro" id="IPR036388">
    <property type="entry name" value="WH-like_DNA-bd_sf"/>
</dbReference>
<evidence type="ECO:0000313" key="7">
    <source>
        <dbReference type="EMBL" id="GMA28729.1"/>
    </source>
</evidence>
<evidence type="ECO:0000259" key="6">
    <source>
        <dbReference type="PROSITE" id="PS50949"/>
    </source>
</evidence>
<keyword evidence="4" id="KW-0238">DNA-binding</keyword>
<dbReference type="InterPro" id="IPR015421">
    <property type="entry name" value="PyrdxlP-dep_Trfase_major"/>
</dbReference>
<dbReference type="SUPFAM" id="SSF46785">
    <property type="entry name" value="Winged helix' DNA-binding domain"/>
    <property type="match status" value="1"/>
</dbReference>
<dbReference type="AlphaFoldDB" id="A0AA37UH52"/>
<dbReference type="InterPro" id="IPR036390">
    <property type="entry name" value="WH_DNA-bd_sf"/>
</dbReference>
<gene>
    <name evidence="7" type="ORF">GCM10025874_19820</name>
</gene>
<keyword evidence="8" id="KW-1185">Reference proteome</keyword>
<dbReference type="InterPro" id="IPR051446">
    <property type="entry name" value="HTH_trans_reg/aminotransferase"/>
</dbReference>
<comment type="caution">
    <text evidence="7">The sequence shown here is derived from an EMBL/GenBank/DDBJ whole genome shotgun (WGS) entry which is preliminary data.</text>
</comment>
<name>A0AA37UH52_9MICO</name>
<dbReference type="Gene3D" id="3.40.640.10">
    <property type="entry name" value="Type I PLP-dependent aspartate aminotransferase-like (Major domain)"/>
    <property type="match status" value="1"/>
</dbReference>
<evidence type="ECO:0000313" key="8">
    <source>
        <dbReference type="Proteomes" id="UP001157160"/>
    </source>
</evidence>
<dbReference type="Pfam" id="PF00155">
    <property type="entry name" value="Aminotran_1_2"/>
    <property type="match status" value="1"/>
</dbReference>
<dbReference type="PROSITE" id="PS50949">
    <property type="entry name" value="HTH_GNTR"/>
    <property type="match status" value="1"/>
</dbReference>
<dbReference type="PANTHER" id="PTHR46577:SF1">
    <property type="entry name" value="HTH-TYPE TRANSCRIPTIONAL REGULATORY PROTEIN GABR"/>
    <property type="match status" value="1"/>
</dbReference>
<accession>A0AA37UH52</accession>
<comment type="similarity">
    <text evidence="1">In the C-terminal section; belongs to the class-I pyridoxal-phosphate-dependent aminotransferase family.</text>
</comment>
<dbReference type="GO" id="GO:0003700">
    <property type="term" value="F:DNA-binding transcription factor activity"/>
    <property type="evidence" value="ECO:0007669"/>
    <property type="project" value="InterPro"/>
</dbReference>
<dbReference type="CDD" id="cd00609">
    <property type="entry name" value="AAT_like"/>
    <property type="match status" value="1"/>
</dbReference>
<dbReference type="GO" id="GO:0003677">
    <property type="term" value="F:DNA binding"/>
    <property type="evidence" value="ECO:0007669"/>
    <property type="project" value="UniProtKB-KW"/>
</dbReference>
<dbReference type="PANTHER" id="PTHR46577">
    <property type="entry name" value="HTH-TYPE TRANSCRIPTIONAL REGULATORY PROTEIN GABR"/>
    <property type="match status" value="1"/>
</dbReference>
<dbReference type="Proteomes" id="UP001157160">
    <property type="component" value="Unassembled WGS sequence"/>
</dbReference>
<feature type="domain" description="HTH gntR-type" evidence="6">
    <location>
        <begin position="22"/>
        <end position="90"/>
    </location>
</feature>
<dbReference type="PRINTS" id="PR00035">
    <property type="entry name" value="HTHGNTR"/>
</dbReference>
<keyword evidence="5" id="KW-0804">Transcription</keyword>
<dbReference type="Pfam" id="PF00392">
    <property type="entry name" value="GntR"/>
    <property type="match status" value="1"/>
</dbReference>
<evidence type="ECO:0000256" key="3">
    <source>
        <dbReference type="ARBA" id="ARBA00023015"/>
    </source>
</evidence>
<keyword evidence="3" id="KW-0805">Transcription regulation</keyword>
<dbReference type="SMART" id="SM00345">
    <property type="entry name" value="HTH_GNTR"/>
    <property type="match status" value="1"/>
</dbReference>
<organism evidence="7 8">
    <name type="scientific">Arenivirga flava</name>
    <dbReference type="NCBI Taxonomy" id="1930060"/>
    <lineage>
        <taxon>Bacteria</taxon>
        <taxon>Bacillati</taxon>
        <taxon>Actinomycetota</taxon>
        <taxon>Actinomycetes</taxon>
        <taxon>Micrococcales</taxon>
        <taxon>Microbacteriaceae</taxon>
        <taxon>Arenivirga</taxon>
    </lineage>
</organism>
<proteinExistence type="inferred from homology"/>
<dbReference type="CDD" id="cd07377">
    <property type="entry name" value="WHTH_GntR"/>
    <property type="match status" value="1"/>
</dbReference>
<keyword evidence="2" id="KW-0663">Pyridoxal phosphate</keyword>
<dbReference type="RefSeq" id="WP_284232177.1">
    <property type="nucleotide sequence ID" value="NZ_BSUL01000001.1"/>
</dbReference>
<sequence length="479" mass="51335">MPSLSARSAAALLTDWRGGGTRPAYQALAERIRLLVLDGRILPGTRLPAERELAAQLGLSRTTVASAYAALREHGYLVSVRGSGSVARLPRGDAAPVETAPTGLIDFSKAALPALPWLPDAARWAAEQLPRHLGDPGFDGVGDPELREAIAERYRRRGVPTAPEQVIVTLGAQHAISLVARTLLGRGDRALVESPSYPHAYEALRAAGARLVPVGVTPTEGWDEQGLEQAIRGASPTLGYLMPDLHNPTGASMPEAQRERLVAMAARQGTLLVVDETIGELDIDRTHPLAPLAGVAPPPGLASPVISIGSVGKTVWGGVRIGWIRADRGVLQRIVRARVATDLGTPLLEQLLVTRLLRDWDPVLELRREQLRSGRDALEGMLADRLPEWTAPHVHGGLTMWVNLGEAVSSQLTIAARASGLVITAGPRFGLDGAFERFLRLPFGYGIEQLEQGVSALERTWRGLGRHPLPESGYLADVV</sequence>
<dbReference type="InterPro" id="IPR000524">
    <property type="entry name" value="Tscrpt_reg_HTH_GntR"/>
</dbReference>
<reference evidence="7 8" key="1">
    <citation type="journal article" date="2014" name="Int. J. Syst. Evol. Microbiol.">
        <title>Complete genome sequence of Corynebacterium casei LMG S-19264T (=DSM 44701T), isolated from a smear-ripened cheese.</title>
        <authorList>
            <consortium name="US DOE Joint Genome Institute (JGI-PGF)"/>
            <person name="Walter F."/>
            <person name="Albersmeier A."/>
            <person name="Kalinowski J."/>
            <person name="Ruckert C."/>
        </authorList>
    </citation>
    <scope>NUCLEOTIDE SEQUENCE [LARGE SCALE GENOMIC DNA]</scope>
    <source>
        <strain evidence="7 8">NBRC 112289</strain>
    </source>
</reference>
<dbReference type="InterPro" id="IPR015424">
    <property type="entry name" value="PyrdxlP-dep_Trfase"/>
</dbReference>
<dbReference type="Gene3D" id="1.10.10.10">
    <property type="entry name" value="Winged helix-like DNA-binding domain superfamily/Winged helix DNA-binding domain"/>
    <property type="match status" value="1"/>
</dbReference>
<dbReference type="SUPFAM" id="SSF53383">
    <property type="entry name" value="PLP-dependent transferases"/>
    <property type="match status" value="1"/>
</dbReference>
<evidence type="ECO:0000256" key="2">
    <source>
        <dbReference type="ARBA" id="ARBA00022898"/>
    </source>
</evidence>
<evidence type="ECO:0000256" key="5">
    <source>
        <dbReference type="ARBA" id="ARBA00023163"/>
    </source>
</evidence>
<evidence type="ECO:0000256" key="1">
    <source>
        <dbReference type="ARBA" id="ARBA00005384"/>
    </source>
</evidence>
<dbReference type="InterPro" id="IPR004839">
    <property type="entry name" value="Aminotransferase_I/II_large"/>
</dbReference>
<dbReference type="EMBL" id="BSUL01000001">
    <property type="protein sequence ID" value="GMA28729.1"/>
    <property type="molecule type" value="Genomic_DNA"/>
</dbReference>
<protein>
    <submittedName>
        <fullName evidence="7">GntR family transcriptional regulator</fullName>
    </submittedName>
</protein>
<evidence type="ECO:0000256" key="4">
    <source>
        <dbReference type="ARBA" id="ARBA00023125"/>
    </source>
</evidence>